<evidence type="ECO:0000256" key="1">
    <source>
        <dbReference type="SAM" id="MobiDB-lite"/>
    </source>
</evidence>
<feature type="compositionally biased region" description="Low complexity" evidence="1">
    <location>
        <begin position="106"/>
        <end position="129"/>
    </location>
</feature>
<keyword evidence="4" id="KW-1185">Reference proteome</keyword>
<dbReference type="InterPro" id="IPR006847">
    <property type="entry name" value="IF2_N"/>
</dbReference>
<dbReference type="EMBL" id="MTPX02000056">
    <property type="protein sequence ID" value="PHP52264.1"/>
    <property type="molecule type" value="Genomic_DNA"/>
</dbReference>
<comment type="caution">
    <text evidence="3">The sequence shown here is derived from an EMBL/GenBank/DDBJ whole genome shotgun (WGS) entry which is preliminary data.</text>
</comment>
<proteinExistence type="predicted"/>
<protein>
    <submittedName>
        <fullName evidence="3">Translation initiation factor IF-2</fullName>
    </submittedName>
</protein>
<dbReference type="RefSeq" id="WP_180272196.1">
    <property type="nucleotide sequence ID" value="NZ_MTPX02000056.1"/>
</dbReference>
<evidence type="ECO:0000259" key="2">
    <source>
        <dbReference type="Pfam" id="PF04760"/>
    </source>
</evidence>
<dbReference type="Gene3D" id="1.10.10.2480">
    <property type="match status" value="1"/>
</dbReference>
<keyword evidence="3" id="KW-0396">Initiation factor</keyword>
<feature type="domain" description="Translation initiation factor IF-2 N-terminal" evidence="2">
    <location>
        <begin position="1"/>
        <end position="57"/>
    </location>
</feature>
<gene>
    <name evidence="3" type="ORF">BW737_010760</name>
</gene>
<name>A0ABX4M9X6_9ACTO</name>
<feature type="compositionally biased region" description="Low complexity" evidence="1">
    <location>
        <begin position="65"/>
        <end position="78"/>
    </location>
</feature>
<feature type="region of interest" description="Disordered" evidence="1">
    <location>
        <begin position="40"/>
        <end position="189"/>
    </location>
</feature>
<feature type="compositionally biased region" description="Low complexity" evidence="1">
    <location>
        <begin position="168"/>
        <end position="183"/>
    </location>
</feature>
<accession>A0ABX4M9X6</accession>
<keyword evidence="3" id="KW-0648">Protein biosynthesis</keyword>
<feature type="compositionally biased region" description="Pro residues" evidence="1">
    <location>
        <begin position="151"/>
        <end position="166"/>
    </location>
</feature>
<dbReference type="Pfam" id="PF04760">
    <property type="entry name" value="IF2_N"/>
    <property type="match status" value="1"/>
</dbReference>
<feature type="non-terminal residue" evidence="3">
    <location>
        <position position="189"/>
    </location>
</feature>
<evidence type="ECO:0000313" key="4">
    <source>
        <dbReference type="Proteomes" id="UP000194577"/>
    </source>
</evidence>
<dbReference type="GO" id="GO:0003743">
    <property type="term" value="F:translation initiation factor activity"/>
    <property type="evidence" value="ECO:0007669"/>
    <property type="project" value="UniProtKB-KW"/>
</dbReference>
<reference evidence="3 4" key="1">
    <citation type="submission" date="2017-10" db="EMBL/GenBank/DDBJ databases">
        <title>Draft genome sequence of cellulolytic Actinomyces sp CtC72 isolated from cattle rumen fluid.</title>
        <authorList>
            <person name="Joshi A.J."/>
            <person name="Vasudevan G."/>
            <person name="Lanjekar V.B."/>
            <person name="Hivarkar S."/>
            <person name="Engineer A."/>
            <person name="Pore S.D."/>
            <person name="Dhakephalkar P.K."/>
            <person name="Dagar S."/>
        </authorList>
    </citation>
    <scope>NUCLEOTIDE SEQUENCE [LARGE SCALE GENOMIC DNA]</scope>
    <source>
        <strain evidence="4">CtC72</strain>
    </source>
</reference>
<organism evidence="3 4">
    <name type="scientific">Actinomyces ruminis</name>
    <dbReference type="NCBI Taxonomy" id="1937003"/>
    <lineage>
        <taxon>Bacteria</taxon>
        <taxon>Bacillati</taxon>
        <taxon>Actinomycetota</taxon>
        <taxon>Actinomycetes</taxon>
        <taxon>Actinomycetales</taxon>
        <taxon>Actinomycetaceae</taxon>
        <taxon>Actinomyces</taxon>
    </lineage>
</organism>
<sequence>MAKPRVHELAKELDPTGKKITSKVILAWLKDQGEFVKAASSTVEPPVARRVREHFAVQSGETKAPKPAASKATASAPKPAAPKPTGPKPTAAAPKPTAAPKPAAPTPKASASAPQAGGAQARASGSRASVCAPDVDPGRRRHRPSGRLAPGPRPSAPTPGPRPGGPRPGNNPYATSQGMPRPGGSRGRR</sequence>
<dbReference type="Proteomes" id="UP000194577">
    <property type="component" value="Unassembled WGS sequence"/>
</dbReference>
<evidence type="ECO:0000313" key="3">
    <source>
        <dbReference type="EMBL" id="PHP52264.1"/>
    </source>
</evidence>